<reference evidence="6 8" key="2">
    <citation type="submission" date="2017-01" db="EMBL/GenBank/DDBJ databases">
        <title>Comparative genomic analysis of Brazilian Leptospira santarosai.</title>
        <authorList>
            <person name="Moreno L.Z."/>
            <person name="Miraglia F."/>
            <person name="Kremer F.S."/>
            <person name="Eslabao M.R."/>
            <person name="Lilenbaum W."/>
            <person name="Dellagostin O.A."/>
            <person name="Moreno A.M."/>
        </authorList>
    </citation>
    <scope>NUCLEOTIDE SEQUENCE [LARGE SCALE GENOMIC DNA]</scope>
    <source>
        <strain evidence="6 8">M52/8-19</strain>
    </source>
</reference>
<dbReference type="GO" id="GO:0003677">
    <property type="term" value="F:DNA binding"/>
    <property type="evidence" value="ECO:0007669"/>
    <property type="project" value="UniProtKB-KW"/>
</dbReference>
<keyword evidence="1" id="KW-0805">Transcription regulation</keyword>
<feature type="domain" description="HTH cro/C1-type" evidence="4">
    <location>
        <begin position="50"/>
        <end position="85"/>
    </location>
</feature>
<evidence type="ECO:0000313" key="7">
    <source>
        <dbReference type="Proteomes" id="UP000033961"/>
    </source>
</evidence>
<dbReference type="PROSITE" id="PS50943">
    <property type="entry name" value="HTH_CROC1"/>
    <property type="match status" value="1"/>
</dbReference>
<dbReference type="InterPro" id="IPR010982">
    <property type="entry name" value="Lambda_DNA-bd_dom_sf"/>
</dbReference>
<dbReference type="PANTHER" id="PTHR36511">
    <property type="entry name" value="MERR FAMILY BACTERIAL REGULATORY PROTEIN"/>
    <property type="match status" value="1"/>
</dbReference>
<dbReference type="Proteomes" id="UP000189337">
    <property type="component" value="Unassembled WGS sequence"/>
</dbReference>
<protein>
    <submittedName>
        <fullName evidence="5">DNA-binding helix-turn-helix protein</fullName>
    </submittedName>
    <submittedName>
        <fullName evidence="6">Transcriptional regulator</fullName>
    </submittedName>
</protein>
<dbReference type="EMBL" id="MTSU01000001">
    <property type="protein sequence ID" value="ONF94786.1"/>
    <property type="molecule type" value="Genomic_DNA"/>
</dbReference>
<dbReference type="AlphaFoldDB" id="A0A0G8BJM4"/>
<reference evidence="5 7" key="1">
    <citation type="journal article" date="2015" name="Genome Announc.">
        <title>Draft Genome Sequences of Leptospira santarosai Strains U160, U164, and U233, Isolated from Asymptomatic Cattle.</title>
        <authorList>
            <person name="Kremer F.S."/>
            <person name="Eslabao M.R."/>
            <person name="Provisor M."/>
            <person name="Woloski R.D."/>
            <person name="Ramires O.V."/>
            <person name="Moreno L.Z."/>
            <person name="Moreno A.M."/>
            <person name="Hamond C."/>
            <person name="Lilenbaum W."/>
            <person name="Dellagostin O.A."/>
        </authorList>
    </citation>
    <scope>NUCLEOTIDE SEQUENCE [LARGE SCALE GENOMIC DNA]</scope>
    <source>
        <strain evidence="5 7">U160</strain>
    </source>
</reference>
<dbReference type="InterPro" id="IPR052359">
    <property type="entry name" value="HTH-type_reg/antitoxin"/>
</dbReference>
<keyword evidence="2 5" id="KW-0238">DNA-binding</keyword>
<evidence type="ECO:0000313" key="8">
    <source>
        <dbReference type="Proteomes" id="UP000189337"/>
    </source>
</evidence>
<evidence type="ECO:0000256" key="2">
    <source>
        <dbReference type="ARBA" id="ARBA00023125"/>
    </source>
</evidence>
<dbReference type="SUPFAM" id="SSF47413">
    <property type="entry name" value="lambda repressor-like DNA-binding domains"/>
    <property type="match status" value="1"/>
</dbReference>
<dbReference type="Gene3D" id="1.10.260.40">
    <property type="entry name" value="lambda repressor-like DNA-binding domains"/>
    <property type="match status" value="1"/>
</dbReference>
<proteinExistence type="predicted"/>
<dbReference type="Pfam" id="PF01381">
    <property type="entry name" value="HTH_3"/>
    <property type="match status" value="1"/>
</dbReference>
<evidence type="ECO:0000313" key="5">
    <source>
        <dbReference type="EMBL" id="AVQ13290.1"/>
    </source>
</evidence>
<dbReference type="OrthoDB" id="9813152at2"/>
<organism evidence="5 7">
    <name type="scientific">Leptospira santarosai</name>
    <dbReference type="NCBI Taxonomy" id="28183"/>
    <lineage>
        <taxon>Bacteria</taxon>
        <taxon>Pseudomonadati</taxon>
        <taxon>Spirochaetota</taxon>
        <taxon>Spirochaetia</taxon>
        <taxon>Leptospirales</taxon>
        <taxon>Leptospiraceae</taxon>
        <taxon>Leptospira</taxon>
    </lineage>
</organism>
<name>A0A0G8BJM4_9LEPT</name>
<dbReference type="GeneID" id="29741193"/>
<evidence type="ECO:0000313" key="6">
    <source>
        <dbReference type="EMBL" id="ONF94786.1"/>
    </source>
</evidence>
<dbReference type="CDD" id="cd00093">
    <property type="entry name" value="HTH_XRE"/>
    <property type="match status" value="1"/>
</dbReference>
<evidence type="ECO:0000259" key="4">
    <source>
        <dbReference type="PROSITE" id="PS50943"/>
    </source>
</evidence>
<dbReference type="EMBL" id="CP027843">
    <property type="protein sequence ID" value="AVQ13290.1"/>
    <property type="molecule type" value="Genomic_DNA"/>
</dbReference>
<evidence type="ECO:0000256" key="3">
    <source>
        <dbReference type="ARBA" id="ARBA00023163"/>
    </source>
</evidence>
<reference evidence="5" key="3">
    <citation type="submission" date="2018-03" db="EMBL/GenBank/DDBJ databases">
        <authorList>
            <person name="Keele B.F."/>
        </authorList>
    </citation>
    <scope>NUCLEOTIDE SEQUENCE</scope>
    <source>
        <strain evidence="5">U160</strain>
    </source>
</reference>
<keyword evidence="3" id="KW-0804">Transcription</keyword>
<sequence length="110" mass="12257">MKKESNNKLFNSLSKGLTEAIEYTKGKKISGVKAQIIEIRKLPTFKGKEIRNIRTNLRLTQNTFAQALGVSAKTIEAWESGKNIPQGPAQRMLFILKNNSKALSILGIKN</sequence>
<accession>A0A0G8BJM4</accession>
<dbReference type="PANTHER" id="PTHR36511:SF3">
    <property type="entry name" value="ANTITOXIN HIGA-2"/>
    <property type="match status" value="1"/>
</dbReference>
<dbReference type="RefSeq" id="WP_004457904.1">
    <property type="nucleotide sequence ID" value="NZ_CP028370.1"/>
</dbReference>
<evidence type="ECO:0000256" key="1">
    <source>
        <dbReference type="ARBA" id="ARBA00023015"/>
    </source>
</evidence>
<dbReference type="Proteomes" id="UP000033961">
    <property type="component" value="Chromosome I"/>
</dbReference>
<gene>
    <name evidence="6" type="ORF">BWD14_01875</name>
    <name evidence="5" type="ORF">XB16_2987</name>
</gene>
<dbReference type="InterPro" id="IPR001387">
    <property type="entry name" value="Cro/C1-type_HTH"/>
</dbReference>